<evidence type="ECO:0000256" key="12">
    <source>
        <dbReference type="ARBA" id="ARBA00023002"/>
    </source>
</evidence>
<keyword evidence="6 16" id="KW-0132">Cell division</keyword>
<dbReference type="InterPro" id="IPR016167">
    <property type="entry name" value="FAD-bd_PCMH_sub1"/>
</dbReference>
<keyword evidence="5 16" id="KW-0963">Cytoplasm</keyword>
<dbReference type="EMBL" id="VBAP01000048">
    <property type="protein sequence ID" value="TMI75002.1"/>
    <property type="molecule type" value="Genomic_DNA"/>
</dbReference>
<dbReference type="AlphaFoldDB" id="A0A537IVC2"/>
<comment type="function">
    <text evidence="2 16">Cell wall formation.</text>
</comment>
<sequence length="314" mass="33180">MPRQPMTTKPVGHADILRTLGRVCREVREGEPLRKHVSFRVGGPADLLVVPRSREELRAVVTWLFTERVPFVVLGQGSNVVISDLGIRGIVLKIGKGLDRITLDGDRVTAQAGAGLPHLARAAALQGLSGLEFAAGIPASLGGAVVMNAGAHGHAMMEVVASARVLMPDGEHTLTPATLGYAYRTSVLQQRPAVVAEATLQLQRSTSEIVRRRTEEWLAHRAASQPIGPPSSGCIFRNPAGDHAGRLIDLAGGKGLQVGGAQVSEVHANYIVNTGAASATDVVALMHKVNALVAEKFGVELEPEIKLLGEFEPA</sequence>
<comment type="subcellular location">
    <subcellularLocation>
        <location evidence="3 16">Cytoplasm</location>
    </subcellularLocation>
</comment>
<comment type="similarity">
    <text evidence="16">Belongs to the MurB family.</text>
</comment>
<dbReference type="Gene3D" id="3.30.43.10">
    <property type="entry name" value="Uridine Diphospho-n-acetylenolpyruvylglucosamine Reductase, domain 2"/>
    <property type="match status" value="1"/>
</dbReference>
<keyword evidence="9 16" id="KW-0521">NADP</keyword>
<evidence type="ECO:0000256" key="7">
    <source>
        <dbReference type="ARBA" id="ARBA00022630"/>
    </source>
</evidence>
<feature type="active site" evidence="16">
    <location>
        <position position="304"/>
    </location>
</feature>
<evidence type="ECO:0000256" key="2">
    <source>
        <dbReference type="ARBA" id="ARBA00003921"/>
    </source>
</evidence>
<dbReference type="GO" id="GO:0008762">
    <property type="term" value="F:UDP-N-acetylmuramate dehydrogenase activity"/>
    <property type="evidence" value="ECO:0007669"/>
    <property type="project" value="UniProtKB-UniRule"/>
</dbReference>
<evidence type="ECO:0000256" key="1">
    <source>
        <dbReference type="ARBA" id="ARBA00001974"/>
    </source>
</evidence>
<evidence type="ECO:0000313" key="18">
    <source>
        <dbReference type="EMBL" id="TMI75002.1"/>
    </source>
</evidence>
<reference evidence="18 19" key="1">
    <citation type="journal article" date="2019" name="Nat. Microbiol.">
        <title>Mediterranean grassland soil C-N compound turnover is dependent on rainfall and depth, and is mediated by genomically divergent microorganisms.</title>
        <authorList>
            <person name="Diamond S."/>
            <person name="Andeer P.F."/>
            <person name="Li Z."/>
            <person name="Crits-Christoph A."/>
            <person name="Burstein D."/>
            <person name="Anantharaman K."/>
            <person name="Lane K.R."/>
            <person name="Thomas B.C."/>
            <person name="Pan C."/>
            <person name="Northen T.R."/>
            <person name="Banfield J.F."/>
        </authorList>
    </citation>
    <scope>NUCLEOTIDE SEQUENCE [LARGE SCALE GENOMIC DNA]</scope>
    <source>
        <strain evidence="18">NP_8</strain>
    </source>
</reference>
<dbReference type="PANTHER" id="PTHR21071">
    <property type="entry name" value="UDP-N-ACETYLENOLPYRUVOYLGLUCOSAMINE REDUCTASE"/>
    <property type="match status" value="1"/>
</dbReference>
<comment type="catalytic activity">
    <reaction evidence="15 16">
        <text>UDP-N-acetyl-alpha-D-muramate + NADP(+) = UDP-N-acetyl-3-O-(1-carboxyvinyl)-alpha-D-glucosamine + NADPH + H(+)</text>
        <dbReference type="Rhea" id="RHEA:12248"/>
        <dbReference type="ChEBI" id="CHEBI:15378"/>
        <dbReference type="ChEBI" id="CHEBI:57783"/>
        <dbReference type="ChEBI" id="CHEBI:58349"/>
        <dbReference type="ChEBI" id="CHEBI:68483"/>
        <dbReference type="ChEBI" id="CHEBI:70757"/>
        <dbReference type="EC" id="1.3.1.98"/>
    </reaction>
</comment>
<comment type="cofactor">
    <cofactor evidence="1 16">
        <name>FAD</name>
        <dbReference type="ChEBI" id="CHEBI:57692"/>
    </cofactor>
</comment>
<evidence type="ECO:0000256" key="6">
    <source>
        <dbReference type="ARBA" id="ARBA00022618"/>
    </source>
</evidence>
<evidence type="ECO:0000256" key="11">
    <source>
        <dbReference type="ARBA" id="ARBA00022984"/>
    </source>
</evidence>
<dbReference type="GO" id="GO:0005829">
    <property type="term" value="C:cytosol"/>
    <property type="evidence" value="ECO:0007669"/>
    <property type="project" value="TreeGrafter"/>
</dbReference>
<keyword evidence="13 16" id="KW-0131">Cell cycle</keyword>
<dbReference type="InterPro" id="IPR036635">
    <property type="entry name" value="MurB_C_sf"/>
</dbReference>
<comment type="pathway">
    <text evidence="4 16">Cell wall biogenesis; peptidoglycan biosynthesis.</text>
</comment>
<evidence type="ECO:0000256" key="8">
    <source>
        <dbReference type="ARBA" id="ARBA00022827"/>
    </source>
</evidence>
<feature type="active site" evidence="16">
    <location>
        <position position="184"/>
    </location>
</feature>
<keyword evidence="10 16" id="KW-0133">Cell shape</keyword>
<keyword evidence="11 16" id="KW-0573">Peptidoglycan synthesis</keyword>
<dbReference type="GO" id="GO:0071555">
    <property type="term" value="P:cell wall organization"/>
    <property type="evidence" value="ECO:0007669"/>
    <property type="project" value="UniProtKB-KW"/>
</dbReference>
<dbReference type="Pfam" id="PF02873">
    <property type="entry name" value="MurB_C"/>
    <property type="match status" value="1"/>
</dbReference>
<feature type="domain" description="FAD-binding PCMH-type" evidence="17">
    <location>
        <begin position="41"/>
        <end position="205"/>
    </location>
</feature>
<proteinExistence type="inferred from homology"/>
<keyword evidence="8 16" id="KW-0274">FAD</keyword>
<protein>
    <recommendedName>
        <fullName evidence="16">UDP-N-acetylenolpyruvoylglucosamine reductase</fullName>
        <ecNumber evidence="16">1.3.1.98</ecNumber>
    </recommendedName>
    <alternativeName>
        <fullName evidence="16">UDP-N-acetylmuramate dehydrogenase</fullName>
    </alternativeName>
</protein>
<feature type="active site" description="Proton donor" evidence="16">
    <location>
        <position position="234"/>
    </location>
</feature>
<dbReference type="GO" id="GO:0008360">
    <property type="term" value="P:regulation of cell shape"/>
    <property type="evidence" value="ECO:0007669"/>
    <property type="project" value="UniProtKB-KW"/>
</dbReference>
<gene>
    <name evidence="16 18" type="primary">murB</name>
    <name evidence="18" type="ORF">E6H05_07180</name>
</gene>
<dbReference type="SUPFAM" id="SSF56176">
    <property type="entry name" value="FAD-binding/transporter-associated domain-like"/>
    <property type="match status" value="1"/>
</dbReference>
<dbReference type="EC" id="1.3.1.98" evidence="16"/>
<dbReference type="NCBIfam" id="NF010480">
    <property type="entry name" value="PRK13905.1"/>
    <property type="match status" value="1"/>
</dbReference>
<dbReference type="InterPro" id="IPR036318">
    <property type="entry name" value="FAD-bd_PCMH-like_sf"/>
</dbReference>
<dbReference type="Pfam" id="PF01565">
    <property type="entry name" value="FAD_binding_4"/>
    <property type="match status" value="1"/>
</dbReference>
<dbReference type="UniPathway" id="UPA00219"/>
<evidence type="ECO:0000256" key="13">
    <source>
        <dbReference type="ARBA" id="ARBA00023306"/>
    </source>
</evidence>
<dbReference type="GO" id="GO:0051301">
    <property type="term" value="P:cell division"/>
    <property type="evidence" value="ECO:0007669"/>
    <property type="project" value="UniProtKB-KW"/>
</dbReference>
<evidence type="ECO:0000259" key="17">
    <source>
        <dbReference type="PROSITE" id="PS51387"/>
    </source>
</evidence>
<evidence type="ECO:0000256" key="3">
    <source>
        <dbReference type="ARBA" id="ARBA00004496"/>
    </source>
</evidence>
<dbReference type="InterPro" id="IPR016166">
    <property type="entry name" value="FAD-bd_PCMH"/>
</dbReference>
<evidence type="ECO:0000256" key="10">
    <source>
        <dbReference type="ARBA" id="ARBA00022960"/>
    </source>
</evidence>
<dbReference type="Gene3D" id="3.30.465.10">
    <property type="match status" value="1"/>
</dbReference>
<dbReference type="GO" id="GO:0071949">
    <property type="term" value="F:FAD binding"/>
    <property type="evidence" value="ECO:0007669"/>
    <property type="project" value="InterPro"/>
</dbReference>
<dbReference type="InterPro" id="IPR003170">
    <property type="entry name" value="MurB"/>
</dbReference>
<dbReference type="Gene3D" id="3.90.78.10">
    <property type="entry name" value="UDP-N-acetylenolpyruvoylglucosamine reductase, C-terminal domain"/>
    <property type="match status" value="1"/>
</dbReference>
<evidence type="ECO:0000313" key="19">
    <source>
        <dbReference type="Proteomes" id="UP000318834"/>
    </source>
</evidence>
<dbReference type="Proteomes" id="UP000318834">
    <property type="component" value="Unassembled WGS sequence"/>
</dbReference>
<evidence type="ECO:0000256" key="15">
    <source>
        <dbReference type="ARBA" id="ARBA00048914"/>
    </source>
</evidence>
<dbReference type="SUPFAM" id="SSF56194">
    <property type="entry name" value="Uridine diphospho-N-Acetylenolpyruvylglucosamine reductase, MurB, C-terminal domain"/>
    <property type="match status" value="1"/>
</dbReference>
<evidence type="ECO:0000256" key="4">
    <source>
        <dbReference type="ARBA" id="ARBA00004752"/>
    </source>
</evidence>
<evidence type="ECO:0000256" key="14">
    <source>
        <dbReference type="ARBA" id="ARBA00023316"/>
    </source>
</evidence>
<dbReference type="NCBIfam" id="TIGR00179">
    <property type="entry name" value="murB"/>
    <property type="match status" value="1"/>
</dbReference>
<name>A0A537IVC2_9BACT</name>
<dbReference type="InterPro" id="IPR011601">
    <property type="entry name" value="MurB_C"/>
</dbReference>
<comment type="caution">
    <text evidence="18">The sequence shown here is derived from an EMBL/GenBank/DDBJ whole genome shotgun (WGS) entry which is preliminary data.</text>
</comment>
<evidence type="ECO:0000256" key="16">
    <source>
        <dbReference type="HAMAP-Rule" id="MF_00037"/>
    </source>
</evidence>
<evidence type="ECO:0000256" key="9">
    <source>
        <dbReference type="ARBA" id="ARBA00022857"/>
    </source>
</evidence>
<accession>A0A537IVC2</accession>
<dbReference type="HAMAP" id="MF_00037">
    <property type="entry name" value="MurB"/>
    <property type="match status" value="1"/>
</dbReference>
<dbReference type="PROSITE" id="PS51387">
    <property type="entry name" value="FAD_PCMH"/>
    <property type="match status" value="1"/>
</dbReference>
<dbReference type="InterPro" id="IPR016169">
    <property type="entry name" value="FAD-bd_PCMH_sub2"/>
</dbReference>
<keyword evidence="7 16" id="KW-0285">Flavoprotein</keyword>
<dbReference type="PANTHER" id="PTHR21071:SF4">
    <property type="entry name" value="UDP-N-ACETYLENOLPYRUVOYLGLUCOSAMINE REDUCTASE"/>
    <property type="match status" value="1"/>
</dbReference>
<organism evidence="18 19">
    <name type="scientific">Candidatus Segetimicrobium genomatis</name>
    <dbReference type="NCBI Taxonomy" id="2569760"/>
    <lineage>
        <taxon>Bacteria</taxon>
        <taxon>Bacillati</taxon>
        <taxon>Candidatus Sysuimicrobiota</taxon>
        <taxon>Candidatus Sysuimicrobiia</taxon>
        <taxon>Candidatus Sysuimicrobiales</taxon>
        <taxon>Candidatus Segetimicrobiaceae</taxon>
        <taxon>Candidatus Segetimicrobium</taxon>
    </lineage>
</organism>
<keyword evidence="12 16" id="KW-0560">Oxidoreductase</keyword>
<evidence type="ECO:0000256" key="5">
    <source>
        <dbReference type="ARBA" id="ARBA00022490"/>
    </source>
</evidence>
<dbReference type="InterPro" id="IPR006094">
    <property type="entry name" value="Oxid_FAD_bind_N"/>
</dbReference>
<dbReference type="GO" id="GO:0009252">
    <property type="term" value="P:peptidoglycan biosynthetic process"/>
    <property type="evidence" value="ECO:0007669"/>
    <property type="project" value="UniProtKB-UniRule"/>
</dbReference>
<keyword evidence="14 16" id="KW-0961">Cell wall biogenesis/degradation</keyword>